<proteinExistence type="predicted"/>
<protein>
    <submittedName>
        <fullName evidence="1">Uncharacterized protein</fullName>
    </submittedName>
</protein>
<keyword evidence="2" id="KW-1185">Reference proteome</keyword>
<dbReference type="RefSeq" id="WP_306158393.1">
    <property type="nucleotide sequence ID" value="NZ_CP132314.1"/>
</dbReference>
<accession>A0ABY9K371</accession>
<sequence length="50" mass="5467">MAMLIRSFLFLPEPGAFPVNSGSPEMLQIPIFTALSDAEATSLRLEMLVL</sequence>
<name>A0ABY9K371_9HYPH</name>
<dbReference type="Proteomes" id="UP001225788">
    <property type="component" value="Chromosome"/>
</dbReference>
<gene>
    <name evidence="1" type="ORF">Q9315_16290</name>
</gene>
<evidence type="ECO:0000313" key="1">
    <source>
        <dbReference type="EMBL" id="WLS02951.1"/>
    </source>
</evidence>
<evidence type="ECO:0000313" key="2">
    <source>
        <dbReference type="Proteomes" id="UP001225788"/>
    </source>
</evidence>
<organism evidence="1 2">
    <name type="scientific">Shinella oryzae</name>
    <dbReference type="NCBI Taxonomy" id="2871820"/>
    <lineage>
        <taxon>Bacteria</taxon>
        <taxon>Pseudomonadati</taxon>
        <taxon>Pseudomonadota</taxon>
        <taxon>Alphaproteobacteria</taxon>
        <taxon>Hyphomicrobiales</taxon>
        <taxon>Rhizobiaceae</taxon>
        <taxon>Shinella</taxon>
    </lineage>
</organism>
<reference evidence="1 2" key="1">
    <citation type="submission" date="2023-08" db="EMBL/GenBank/DDBJ databases">
        <title>Pathogen: clinical or host-associated sample.</title>
        <authorList>
            <person name="Hergert J."/>
            <person name="Casey R."/>
            <person name="Wagner J."/>
            <person name="Young E.L."/>
            <person name="Oakeson K.F."/>
        </authorList>
    </citation>
    <scope>NUCLEOTIDE SEQUENCE [LARGE SCALE GENOMIC DNA]</scope>
    <source>
        <strain evidence="1 2">UPHL-collab-2</strain>
    </source>
</reference>
<dbReference type="EMBL" id="CP132314">
    <property type="protein sequence ID" value="WLS02951.1"/>
    <property type="molecule type" value="Genomic_DNA"/>
</dbReference>